<keyword evidence="2" id="KW-0479">Metal-binding</keyword>
<dbReference type="PANTHER" id="PTHR45726:SF3">
    <property type="entry name" value="LEUKOTRIENE A-4 HYDROLASE"/>
    <property type="match status" value="1"/>
</dbReference>
<dbReference type="SUPFAM" id="SSF63737">
    <property type="entry name" value="Leukotriene A4 hydrolase N-terminal domain"/>
    <property type="match status" value="1"/>
</dbReference>
<sequence>MKHLSVLPIVFFVMLVELHAQPTNQKFTHEDTLMGSNTPGRSWWNAQHYDVTVTPDYATKTISGRTTITYTVIADNHWDYLQLDLQKPMLLDSLYYNGKMYINYPGKPHYSDGNHWFIPLPKTPKGTTETLTVVYHGKPKEAVHPPWDGGWIWTKDAQGRPWISVACEGEGASLWYPCKDSWSDEPEKGVSLTVVVPDDLVAVGNGRLASKAKIQNTALTAYRWEVINPINLYNVIPYIGNYTSWNDTLQGEKGKLDLTYWVLDYELEKAKKQFEQVKPMLRAFEHWFGPYPFYEDGYKLVQSPHLGMEHQSAVAYGNKFANGYLGTDLSRTGWGLKWDYIIVHESGHEWFGNNITAKDRADMWVHEGFTDYSETLYVDSYFGTEAGNEYTQGLRANIANDRPIIATYGVNREGSEDMYFKGANMLHTIRQIINDDEKLRSILRGLNKEFYHQTVTSKQVEDFISQKSGKDLSKVFDQYLRTTKIPVLEYKRAGNTIQYRWANTVNGFDMPIRLTTRQWLKPTANWQTVKLTAPKEFSVDKNFYIAVKKEN</sequence>
<comment type="cofactor">
    <cofactor evidence="2">
        <name>Zn(2+)</name>
        <dbReference type="ChEBI" id="CHEBI:29105"/>
    </cofactor>
    <text evidence="2">Binds 1 zinc ion per subunit.</text>
</comment>
<evidence type="ECO:0000256" key="1">
    <source>
        <dbReference type="PIRSR" id="PIRSR634015-1"/>
    </source>
</evidence>
<dbReference type="Pfam" id="PF01433">
    <property type="entry name" value="Peptidase_M1"/>
    <property type="match status" value="1"/>
</dbReference>
<dbReference type="EMBL" id="CP042433">
    <property type="protein sequence ID" value="QEC55059.1"/>
    <property type="molecule type" value="Genomic_DNA"/>
</dbReference>
<feature type="domain" description="Aminopeptidase N-like N-terminal" evidence="4">
    <location>
        <begin position="47"/>
        <end position="225"/>
    </location>
</feature>
<keyword evidence="6" id="KW-1185">Reference proteome</keyword>
<dbReference type="InterPro" id="IPR034015">
    <property type="entry name" value="M1_LTA4H"/>
</dbReference>
<dbReference type="RefSeq" id="WP_146782997.1">
    <property type="nucleotide sequence ID" value="NZ_BAABIO010000006.1"/>
</dbReference>
<feature type="binding site" evidence="2">
    <location>
        <position position="367"/>
    </location>
    <ligand>
        <name>Zn(2+)</name>
        <dbReference type="ChEBI" id="CHEBI:29105"/>
        <note>catalytic</note>
    </ligand>
</feature>
<feature type="domain" description="Peptidase M1 membrane alanine aminopeptidase" evidence="3">
    <location>
        <begin position="274"/>
        <end position="479"/>
    </location>
</feature>
<reference evidence="5 6" key="1">
    <citation type="journal article" date="2015" name="Int. J. Syst. Evol. Microbiol.">
        <title>Flavisolibacter ginsenosidimutans sp. nov., with ginsenoside-converting activity isolated from soil used for cultivating ginseng.</title>
        <authorList>
            <person name="Zhao Y."/>
            <person name="Liu Q."/>
            <person name="Kang M.S."/>
            <person name="Jin F."/>
            <person name="Yu H."/>
            <person name="Im W.T."/>
        </authorList>
    </citation>
    <scope>NUCLEOTIDE SEQUENCE [LARGE SCALE GENOMIC DNA]</scope>
    <source>
        <strain evidence="5 6">Gsoil 636</strain>
    </source>
</reference>
<gene>
    <name evidence="5" type="ORF">FSB75_03785</name>
</gene>
<dbReference type="InterPro" id="IPR027268">
    <property type="entry name" value="Peptidase_M4/M1_CTD_sf"/>
</dbReference>
<dbReference type="KEGG" id="fgg:FSB75_03785"/>
<dbReference type="Proteomes" id="UP000321204">
    <property type="component" value="Chromosome"/>
</dbReference>
<dbReference type="AlphaFoldDB" id="A0A5B8UFZ4"/>
<organism evidence="5 6">
    <name type="scientific">Flavisolibacter ginsenosidimutans</name>
    <dbReference type="NCBI Taxonomy" id="661481"/>
    <lineage>
        <taxon>Bacteria</taxon>
        <taxon>Pseudomonadati</taxon>
        <taxon>Bacteroidota</taxon>
        <taxon>Chitinophagia</taxon>
        <taxon>Chitinophagales</taxon>
        <taxon>Chitinophagaceae</taxon>
        <taxon>Flavisolibacter</taxon>
    </lineage>
</organism>
<dbReference type="CDD" id="cd09603">
    <property type="entry name" value="M1_APN_like"/>
    <property type="match status" value="1"/>
</dbReference>
<protein>
    <submittedName>
        <fullName evidence="5">M1 family metallopeptidase</fullName>
    </submittedName>
</protein>
<name>A0A5B8UFZ4_9BACT</name>
<evidence type="ECO:0000256" key="2">
    <source>
        <dbReference type="PIRSR" id="PIRSR634015-3"/>
    </source>
</evidence>
<evidence type="ECO:0000313" key="6">
    <source>
        <dbReference type="Proteomes" id="UP000321204"/>
    </source>
</evidence>
<dbReference type="OrthoDB" id="100605at2"/>
<dbReference type="PANTHER" id="PTHR45726">
    <property type="entry name" value="LEUKOTRIENE A-4 HYDROLASE"/>
    <property type="match status" value="1"/>
</dbReference>
<dbReference type="InterPro" id="IPR045357">
    <property type="entry name" value="Aminopeptidase_N-like_N"/>
</dbReference>
<evidence type="ECO:0000259" key="3">
    <source>
        <dbReference type="Pfam" id="PF01433"/>
    </source>
</evidence>
<feature type="active site" description="Proton acceptor" evidence="1">
    <location>
        <position position="345"/>
    </location>
</feature>
<dbReference type="Gene3D" id="2.60.40.1730">
    <property type="entry name" value="tricorn interacting facor f3 domain"/>
    <property type="match status" value="1"/>
</dbReference>
<feature type="binding site" evidence="2">
    <location>
        <position position="348"/>
    </location>
    <ligand>
        <name>Zn(2+)</name>
        <dbReference type="ChEBI" id="CHEBI:29105"/>
        <note>catalytic</note>
    </ligand>
</feature>
<dbReference type="InterPro" id="IPR014782">
    <property type="entry name" value="Peptidase_M1_dom"/>
</dbReference>
<accession>A0A5B8UFZ4</accession>
<dbReference type="GO" id="GO:0008270">
    <property type="term" value="F:zinc ion binding"/>
    <property type="evidence" value="ECO:0007669"/>
    <property type="project" value="InterPro"/>
</dbReference>
<feature type="active site" description="Proton donor" evidence="1">
    <location>
        <position position="419"/>
    </location>
</feature>
<dbReference type="InterPro" id="IPR042097">
    <property type="entry name" value="Aminopeptidase_N-like_N_sf"/>
</dbReference>
<dbReference type="Pfam" id="PF17900">
    <property type="entry name" value="Peptidase_M1_N"/>
    <property type="match status" value="1"/>
</dbReference>
<proteinExistence type="predicted"/>
<keyword evidence="2" id="KW-0862">Zinc</keyword>
<dbReference type="Gene3D" id="1.10.390.10">
    <property type="entry name" value="Neutral Protease Domain 2"/>
    <property type="match status" value="1"/>
</dbReference>
<feature type="binding site" evidence="2">
    <location>
        <position position="344"/>
    </location>
    <ligand>
        <name>Zn(2+)</name>
        <dbReference type="ChEBI" id="CHEBI:29105"/>
        <note>catalytic</note>
    </ligand>
</feature>
<evidence type="ECO:0000259" key="4">
    <source>
        <dbReference type="Pfam" id="PF17900"/>
    </source>
</evidence>
<dbReference type="GO" id="GO:0008237">
    <property type="term" value="F:metallopeptidase activity"/>
    <property type="evidence" value="ECO:0007669"/>
    <property type="project" value="InterPro"/>
</dbReference>
<evidence type="ECO:0000313" key="5">
    <source>
        <dbReference type="EMBL" id="QEC55059.1"/>
    </source>
</evidence>
<dbReference type="SUPFAM" id="SSF55486">
    <property type="entry name" value="Metalloproteases ('zincins'), catalytic domain"/>
    <property type="match status" value="1"/>
</dbReference>